<dbReference type="Gene3D" id="3.40.50.1000">
    <property type="entry name" value="HAD superfamily/HAD-like"/>
    <property type="match status" value="1"/>
</dbReference>
<sequence>MTYPIAVRSALVMWTKTNVPELSKVSVLMKQRTKVEETLRAMQHAGAGNLQVISDFDMTLTRFAHCGKRVPTTHNILDHRILIDEDCTQKMRALLNFYYPIEIDASQTSEQKLPLMVEWWTKVHHLLIQQNIQRDMLAQAVRESGVILRDGYEVFFDRLAELQVPLLIFSAGVGDILEEVVRQSRVFHPNVHVISNYMDFDDHGVLRAFKGHLIHTFNKREGALLHAANLPELQGRPNVLLLGDSLGDLTMADGVAQPHHLLTVGFLNDQVEERKESYVEAFDIVLVKDETMEVPNGVLKFITSGGGHAK</sequence>
<dbReference type="Gene3D" id="1.10.150.340">
    <property type="entry name" value="Pyrimidine 5'-nucleotidase (UMPH-1), N-terminal domain"/>
    <property type="match status" value="1"/>
</dbReference>
<keyword evidence="6" id="KW-0479">Metal-binding</keyword>
<evidence type="ECO:0000256" key="4">
    <source>
        <dbReference type="ARBA" id="ARBA00011245"/>
    </source>
</evidence>
<dbReference type="FunFam" id="1.10.150.340:FF:000001">
    <property type="entry name" value="Cytosolic 5-nucleotidase 3-like"/>
    <property type="match status" value="1"/>
</dbReference>
<gene>
    <name evidence="15" type="ORF">NHX12_024615</name>
</gene>
<comment type="subunit">
    <text evidence="4">Monomer.</text>
</comment>
<evidence type="ECO:0000256" key="9">
    <source>
        <dbReference type="ARBA" id="ARBA00022842"/>
    </source>
</evidence>
<keyword evidence="8 14" id="KW-0378">Hydrolase</keyword>
<proteinExistence type="inferred from homology"/>
<evidence type="ECO:0000256" key="1">
    <source>
        <dbReference type="ARBA" id="ARBA00000815"/>
    </source>
</evidence>
<dbReference type="SFLD" id="SFLDG01128">
    <property type="entry name" value="C1.4:_5'-Nucleotidase_Like"/>
    <property type="match status" value="1"/>
</dbReference>
<evidence type="ECO:0000256" key="7">
    <source>
        <dbReference type="ARBA" id="ARBA00022741"/>
    </source>
</evidence>
<organism evidence="15 16">
    <name type="scientific">Muraenolepis orangiensis</name>
    <name type="common">Patagonian moray cod</name>
    <dbReference type="NCBI Taxonomy" id="630683"/>
    <lineage>
        <taxon>Eukaryota</taxon>
        <taxon>Metazoa</taxon>
        <taxon>Chordata</taxon>
        <taxon>Craniata</taxon>
        <taxon>Vertebrata</taxon>
        <taxon>Euteleostomi</taxon>
        <taxon>Actinopterygii</taxon>
        <taxon>Neopterygii</taxon>
        <taxon>Teleostei</taxon>
        <taxon>Neoteleostei</taxon>
        <taxon>Acanthomorphata</taxon>
        <taxon>Zeiogadaria</taxon>
        <taxon>Gadariae</taxon>
        <taxon>Gadiformes</taxon>
        <taxon>Muraenolepidoidei</taxon>
        <taxon>Muraenolepididae</taxon>
        <taxon>Muraenolepis</taxon>
    </lineage>
</organism>
<dbReference type="Pfam" id="PF05822">
    <property type="entry name" value="UMPH-1"/>
    <property type="match status" value="1"/>
</dbReference>
<comment type="similarity">
    <text evidence="3 14">Belongs to the pyrimidine 5'-nucleotidase family.</text>
</comment>
<comment type="function">
    <text evidence="12">Specifically hydrolyzes 7-methylguanosine monophosphate (m(7)GMP) to 7-methylguanosine and inorganic phosphate. The specific activity for m(7)GMP may protect cells against undesired salvage of m(7)GMP and its incorporation into nucleic acids. Also has weak activity for CMP. UMP and purine nucleotides are poor substrates.</text>
</comment>
<dbReference type="FunFam" id="3.40.50.1000:FF:000032">
    <property type="entry name" value="Cytosolic 5-nucleotidase 3-like"/>
    <property type="match status" value="1"/>
</dbReference>
<evidence type="ECO:0000313" key="16">
    <source>
        <dbReference type="Proteomes" id="UP001148018"/>
    </source>
</evidence>
<dbReference type="InterPro" id="IPR023214">
    <property type="entry name" value="HAD_sf"/>
</dbReference>
<evidence type="ECO:0000256" key="13">
    <source>
        <dbReference type="ARBA" id="ARBA00048583"/>
    </source>
</evidence>
<comment type="subcellular location">
    <subcellularLocation>
        <location evidence="2 14">Cytoplasm</location>
    </subcellularLocation>
</comment>
<dbReference type="GO" id="GO:0008253">
    <property type="term" value="F:5'-nucleotidase activity"/>
    <property type="evidence" value="ECO:0007669"/>
    <property type="project" value="UniProtKB-EC"/>
</dbReference>
<dbReference type="GO" id="GO:0009117">
    <property type="term" value="P:nucleotide metabolic process"/>
    <property type="evidence" value="ECO:0007669"/>
    <property type="project" value="UniProtKB-KW"/>
</dbReference>
<evidence type="ECO:0000256" key="8">
    <source>
        <dbReference type="ARBA" id="ARBA00022801"/>
    </source>
</evidence>
<evidence type="ECO:0000256" key="6">
    <source>
        <dbReference type="ARBA" id="ARBA00022723"/>
    </source>
</evidence>
<dbReference type="AlphaFoldDB" id="A0A9Q0EHV2"/>
<dbReference type="NCBIfam" id="TIGR01544">
    <property type="entry name" value="HAD-SF-IE"/>
    <property type="match status" value="1"/>
</dbReference>
<evidence type="ECO:0000256" key="2">
    <source>
        <dbReference type="ARBA" id="ARBA00004496"/>
    </source>
</evidence>
<evidence type="ECO:0000256" key="14">
    <source>
        <dbReference type="RuleBase" id="RU361276"/>
    </source>
</evidence>
<evidence type="ECO:0000313" key="15">
    <source>
        <dbReference type="EMBL" id="KAJ3607564.1"/>
    </source>
</evidence>
<dbReference type="Proteomes" id="UP001148018">
    <property type="component" value="Unassembled WGS sequence"/>
</dbReference>
<comment type="caution">
    <text evidence="15">The sequence shown here is derived from an EMBL/GenBank/DDBJ whole genome shotgun (WGS) entry which is preliminary data.</text>
</comment>
<dbReference type="SFLD" id="SFLDS00003">
    <property type="entry name" value="Haloacid_Dehalogenase"/>
    <property type="match status" value="1"/>
</dbReference>
<dbReference type="GO" id="GO:0000287">
    <property type="term" value="F:magnesium ion binding"/>
    <property type="evidence" value="ECO:0007669"/>
    <property type="project" value="InterPro"/>
</dbReference>
<keyword evidence="16" id="KW-1185">Reference proteome</keyword>
<evidence type="ECO:0000256" key="12">
    <source>
        <dbReference type="ARBA" id="ARBA00046090"/>
    </source>
</evidence>
<dbReference type="OrthoDB" id="10014216at2759"/>
<name>A0A9Q0EHV2_9TELE</name>
<keyword evidence="10 14" id="KW-0546">Nucleotide metabolism</keyword>
<dbReference type="PANTHER" id="PTHR13045:SF15">
    <property type="entry name" value="7-METHYLGUANOSINE PHOSPHATE-SPECIFIC 5'-NUCLEOTIDASE"/>
    <property type="match status" value="1"/>
</dbReference>
<comment type="catalytic activity">
    <reaction evidence="13">
        <text>N(7)-methyl-GMP + H2O = N(7)-methylguanosine + phosphate</text>
        <dbReference type="Rhea" id="RHEA:37107"/>
        <dbReference type="ChEBI" id="CHEBI:15377"/>
        <dbReference type="ChEBI" id="CHEBI:20794"/>
        <dbReference type="ChEBI" id="CHEBI:43474"/>
        <dbReference type="ChEBI" id="CHEBI:58285"/>
        <dbReference type="EC" id="3.1.3.91"/>
    </reaction>
</comment>
<dbReference type="InterPro" id="IPR036412">
    <property type="entry name" value="HAD-like_sf"/>
</dbReference>
<comment type="catalytic activity">
    <reaction evidence="1 14">
        <text>a ribonucleoside 5'-phosphate + H2O = a ribonucleoside + phosphate</text>
        <dbReference type="Rhea" id="RHEA:12484"/>
        <dbReference type="ChEBI" id="CHEBI:15377"/>
        <dbReference type="ChEBI" id="CHEBI:18254"/>
        <dbReference type="ChEBI" id="CHEBI:43474"/>
        <dbReference type="ChEBI" id="CHEBI:58043"/>
        <dbReference type="EC" id="3.1.3.5"/>
    </reaction>
</comment>
<comment type="catalytic activity">
    <reaction evidence="11">
        <text>CMP + H2O = cytidine + phosphate</text>
        <dbReference type="Rhea" id="RHEA:29367"/>
        <dbReference type="ChEBI" id="CHEBI:15377"/>
        <dbReference type="ChEBI" id="CHEBI:17562"/>
        <dbReference type="ChEBI" id="CHEBI:43474"/>
        <dbReference type="ChEBI" id="CHEBI:60377"/>
        <dbReference type="EC" id="3.1.3.91"/>
    </reaction>
</comment>
<accession>A0A9Q0EHV2</accession>
<dbReference type="GO" id="GO:0000166">
    <property type="term" value="F:nucleotide binding"/>
    <property type="evidence" value="ECO:0007669"/>
    <property type="project" value="UniProtKB-KW"/>
</dbReference>
<dbReference type="InterPro" id="IPR006434">
    <property type="entry name" value="Pyrimidine_nucleotidase_eu"/>
</dbReference>
<evidence type="ECO:0000256" key="11">
    <source>
        <dbReference type="ARBA" id="ARBA00036362"/>
    </source>
</evidence>
<evidence type="ECO:0000256" key="5">
    <source>
        <dbReference type="ARBA" id="ARBA00022490"/>
    </source>
</evidence>
<keyword evidence="7 14" id="KW-0547">Nucleotide-binding</keyword>
<dbReference type="PANTHER" id="PTHR13045">
    <property type="entry name" value="5'-NUCLEOTIDASE"/>
    <property type="match status" value="1"/>
</dbReference>
<evidence type="ECO:0000256" key="3">
    <source>
        <dbReference type="ARBA" id="ARBA00008389"/>
    </source>
</evidence>
<evidence type="ECO:0000256" key="10">
    <source>
        <dbReference type="ARBA" id="ARBA00023080"/>
    </source>
</evidence>
<protein>
    <recommendedName>
        <fullName evidence="14">5'-nucleotidase</fullName>
        <ecNumber evidence="14">3.1.3.5</ecNumber>
    </recommendedName>
</protein>
<dbReference type="EMBL" id="JANIIK010000040">
    <property type="protein sequence ID" value="KAJ3607564.1"/>
    <property type="molecule type" value="Genomic_DNA"/>
</dbReference>
<dbReference type="SUPFAM" id="SSF56784">
    <property type="entry name" value="HAD-like"/>
    <property type="match status" value="1"/>
</dbReference>
<reference evidence="15" key="1">
    <citation type="submission" date="2022-07" db="EMBL/GenBank/DDBJ databases">
        <title>Chromosome-level genome of Muraenolepis orangiensis.</title>
        <authorList>
            <person name="Kim J."/>
        </authorList>
    </citation>
    <scope>NUCLEOTIDE SEQUENCE</scope>
    <source>
        <strain evidence="15">KU_S4_2022</strain>
        <tissue evidence="15">Muscle</tissue>
    </source>
</reference>
<dbReference type="EC" id="3.1.3.5" evidence="14"/>
<dbReference type="GO" id="GO:0005737">
    <property type="term" value="C:cytoplasm"/>
    <property type="evidence" value="ECO:0007669"/>
    <property type="project" value="UniProtKB-SubCell"/>
</dbReference>
<keyword evidence="9" id="KW-0460">Magnesium</keyword>
<keyword evidence="5 14" id="KW-0963">Cytoplasm</keyword>